<sequence length="91" mass="10686">ISKLRNFTRISVTQNNLQELKEVDLVPIIEEYTTLLRYLRIQADKAYSRAANVLTFFKKLMSIMGMSKQWVTAWIKQKEIVNAYLVKVYGI</sequence>
<dbReference type="OrthoDB" id="1430424at2759"/>
<reference evidence="1 2" key="1">
    <citation type="journal article" date="2019" name="Genome Biol. Evol.">
        <title>Insights into the evolution of the New World diploid cottons (Gossypium, subgenus Houzingenia) based on genome sequencing.</title>
        <authorList>
            <person name="Grover C.E."/>
            <person name="Arick M.A. 2nd"/>
            <person name="Thrash A."/>
            <person name="Conover J.L."/>
            <person name="Sanders W.S."/>
            <person name="Peterson D.G."/>
            <person name="Frelichowski J.E."/>
            <person name="Scheffler J.A."/>
            <person name="Scheffler B.E."/>
            <person name="Wendel J.F."/>
        </authorList>
    </citation>
    <scope>NUCLEOTIDE SEQUENCE [LARGE SCALE GENOMIC DNA]</scope>
    <source>
        <strain evidence="1">5</strain>
        <tissue evidence="1">Leaf</tissue>
    </source>
</reference>
<dbReference type="EMBL" id="JABEZY010264002">
    <property type="protein sequence ID" value="MBA0754791.1"/>
    <property type="molecule type" value="Genomic_DNA"/>
</dbReference>
<proteinExistence type="predicted"/>
<evidence type="ECO:0000313" key="2">
    <source>
        <dbReference type="Proteomes" id="UP000593579"/>
    </source>
</evidence>
<gene>
    <name evidence="1" type="ORF">Gogos_021999</name>
</gene>
<protein>
    <submittedName>
        <fullName evidence="1">Uncharacterized protein</fullName>
    </submittedName>
</protein>
<dbReference type="Proteomes" id="UP000593579">
    <property type="component" value="Unassembled WGS sequence"/>
</dbReference>
<feature type="non-terminal residue" evidence="1">
    <location>
        <position position="91"/>
    </location>
</feature>
<comment type="caution">
    <text evidence="1">The sequence shown here is derived from an EMBL/GenBank/DDBJ whole genome shotgun (WGS) entry which is preliminary data.</text>
</comment>
<evidence type="ECO:0000313" key="1">
    <source>
        <dbReference type="EMBL" id="MBA0754791.1"/>
    </source>
</evidence>
<name>A0A7J9D2A3_GOSGO</name>
<dbReference type="AlphaFoldDB" id="A0A7J9D2A3"/>
<organism evidence="1 2">
    <name type="scientific">Gossypium gossypioides</name>
    <name type="common">Mexican cotton</name>
    <name type="synonym">Selera gossypioides</name>
    <dbReference type="NCBI Taxonomy" id="34282"/>
    <lineage>
        <taxon>Eukaryota</taxon>
        <taxon>Viridiplantae</taxon>
        <taxon>Streptophyta</taxon>
        <taxon>Embryophyta</taxon>
        <taxon>Tracheophyta</taxon>
        <taxon>Spermatophyta</taxon>
        <taxon>Magnoliopsida</taxon>
        <taxon>eudicotyledons</taxon>
        <taxon>Gunneridae</taxon>
        <taxon>Pentapetalae</taxon>
        <taxon>rosids</taxon>
        <taxon>malvids</taxon>
        <taxon>Malvales</taxon>
        <taxon>Malvaceae</taxon>
        <taxon>Malvoideae</taxon>
        <taxon>Gossypium</taxon>
    </lineage>
</organism>
<keyword evidence="2" id="KW-1185">Reference proteome</keyword>
<accession>A0A7J9D2A3</accession>